<sequence length="87" mass="9031">MWKILVAAVALLSAVNAGFAASAINKDSEPRTLVVTQGSSKTDLQINPGETVQFCPKGCFVTLPNGDLEALNGSETIEISGGVARIK</sequence>
<accession>A0A1V8RWA3</accession>
<reference evidence="2 3" key="1">
    <citation type="journal article" date="2016" name="Int. J. Syst. Evol. Microbiol.">
        <title>Pseudaminobacter manganicus sp. nov., isolated from sludge of a manganese mine.</title>
        <authorList>
            <person name="Li J."/>
            <person name="Huang J."/>
            <person name="Liao S."/>
            <person name="Wang G."/>
        </authorList>
    </citation>
    <scope>NUCLEOTIDE SEQUENCE [LARGE SCALE GENOMIC DNA]</scope>
    <source>
        <strain evidence="2 3">JH-7</strain>
    </source>
</reference>
<feature type="signal peptide" evidence="1">
    <location>
        <begin position="1"/>
        <end position="20"/>
    </location>
</feature>
<dbReference type="AlphaFoldDB" id="A0A1V8RWA3"/>
<name>A0A1V8RWA3_9HYPH</name>
<dbReference type="STRING" id="1873176.BFN67_01095"/>
<comment type="caution">
    <text evidence="2">The sequence shown here is derived from an EMBL/GenBank/DDBJ whole genome shotgun (WGS) entry which is preliminary data.</text>
</comment>
<organism evidence="2 3">
    <name type="scientific">Manganibacter manganicus</name>
    <dbReference type="NCBI Taxonomy" id="1873176"/>
    <lineage>
        <taxon>Bacteria</taxon>
        <taxon>Pseudomonadati</taxon>
        <taxon>Pseudomonadota</taxon>
        <taxon>Alphaproteobacteria</taxon>
        <taxon>Hyphomicrobiales</taxon>
        <taxon>Phyllobacteriaceae</taxon>
        <taxon>Manganibacter</taxon>
    </lineage>
</organism>
<proteinExistence type="predicted"/>
<evidence type="ECO:0000313" key="3">
    <source>
        <dbReference type="Proteomes" id="UP000191905"/>
    </source>
</evidence>
<evidence type="ECO:0000256" key="1">
    <source>
        <dbReference type="SAM" id="SignalP"/>
    </source>
</evidence>
<dbReference type="Proteomes" id="UP000191905">
    <property type="component" value="Unassembled WGS sequence"/>
</dbReference>
<evidence type="ECO:0000313" key="2">
    <source>
        <dbReference type="EMBL" id="OQM77467.1"/>
    </source>
</evidence>
<dbReference type="OrthoDB" id="8279992at2"/>
<protein>
    <submittedName>
        <fullName evidence="2">Uncharacterized protein</fullName>
    </submittedName>
</protein>
<keyword evidence="1" id="KW-0732">Signal</keyword>
<keyword evidence="3" id="KW-1185">Reference proteome</keyword>
<dbReference type="EMBL" id="MDET01000001">
    <property type="protein sequence ID" value="OQM77467.1"/>
    <property type="molecule type" value="Genomic_DNA"/>
</dbReference>
<dbReference type="RefSeq" id="WP_080917733.1">
    <property type="nucleotide sequence ID" value="NZ_MDET01000001.1"/>
</dbReference>
<feature type="chain" id="PRO_5012008905" evidence="1">
    <location>
        <begin position="21"/>
        <end position="87"/>
    </location>
</feature>
<gene>
    <name evidence="2" type="ORF">BFN67_01095</name>
</gene>